<reference evidence="2 3" key="1">
    <citation type="submission" date="2019-09" db="EMBL/GenBank/DDBJ databases">
        <title>A chromosome-level genome assembly of the Chinese tupelo Nyssa sinensis.</title>
        <authorList>
            <person name="Yang X."/>
            <person name="Kang M."/>
            <person name="Yang Y."/>
            <person name="Xiong H."/>
            <person name="Wang M."/>
            <person name="Zhang Z."/>
            <person name="Wang Z."/>
            <person name="Wu H."/>
            <person name="Ma T."/>
            <person name="Liu J."/>
            <person name="Xi Z."/>
        </authorList>
    </citation>
    <scope>NUCLEOTIDE SEQUENCE [LARGE SCALE GENOMIC DNA]</scope>
    <source>
        <strain evidence="2">J267</strain>
        <tissue evidence="2">Leaf</tissue>
    </source>
</reference>
<dbReference type="AlphaFoldDB" id="A0A5J5BJI0"/>
<feature type="compositionally biased region" description="Basic and acidic residues" evidence="1">
    <location>
        <begin position="135"/>
        <end position="145"/>
    </location>
</feature>
<name>A0A5J5BJI0_9ASTE</name>
<accession>A0A5J5BJI0</accession>
<proteinExistence type="predicted"/>
<feature type="region of interest" description="Disordered" evidence="1">
    <location>
        <begin position="134"/>
        <end position="192"/>
    </location>
</feature>
<gene>
    <name evidence="2" type="ORF">F0562_023119</name>
</gene>
<dbReference type="Pfam" id="PF14009">
    <property type="entry name" value="PADRE"/>
    <property type="match status" value="1"/>
</dbReference>
<dbReference type="OrthoDB" id="1642380at2759"/>
<feature type="compositionally biased region" description="Basic and acidic residues" evidence="1">
    <location>
        <begin position="155"/>
        <end position="192"/>
    </location>
</feature>
<evidence type="ECO:0000313" key="2">
    <source>
        <dbReference type="EMBL" id="KAA8541967.1"/>
    </source>
</evidence>
<protein>
    <submittedName>
        <fullName evidence="2">Uncharacterized protein</fullName>
    </submittedName>
</protein>
<organism evidence="2 3">
    <name type="scientific">Nyssa sinensis</name>
    <dbReference type="NCBI Taxonomy" id="561372"/>
    <lineage>
        <taxon>Eukaryota</taxon>
        <taxon>Viridiplantae</taxon>
        <taxon>Streptophyta</taxon>
        <taxon>Embryophyta</taxon>
        <taxon>Tracheophyta</taxon>
        <taxon>Spermatophyta</taxon>
        <taxon>Magnoliopsida</taxon>
        <taxon>eudicotyledons</taxon>
        <taxon>Gunneridae</taxon>
        <taxon>Pentapetalae</taxon>
        <taxon>asterids</taxon>
        <taxon>Cornales</taxon>
        <taxon>Nyssaceae</taxon>
        <taxon>Nyssa</taxon>
    </lineage>
</organism>
<sequence>MALSSWLCTSNTKNLLVKIVHPGGHVELHDRPVLAAEIMLRNPKCCVAHPNVFQQPWAIVAPDTTLSLEIQTSQSGSKDDGDDDGPVCCCRMLMKKTPRSCFCLKQSDHEKLERDANSSDNNCLPCLLTGMKMKGNSEDSSKESRSPSSSIGASETRRLTGKRTEDVTRKGESPRRSLSHFDHWQPKSREHP</sequence>
<dbReference type="InterPro" id="IPR025322">
    <property type="entry name" value="PADRE_dom"/>
</dbReference>
<evidence type="ECO:0000313" key="3">
    <source>
        <dbReference type="Proteomes" id="UP000325577"/>
    </source>
</evidence>
<keyword evidence="3" id="KW-1185">Reference proteome</keyword>
<evidence type="ECO:0000256" key="1">
    <source>
        <dbReference type="SAM" id="MobiDB-lite"/>
    </source>
</evidence>
<dbReference type="Proteomes" id="UP000325577">
    <property type="component" value="Linkage Group LG12"/>
</dbReference>
<dbReference type="EMBL" id="CM018035">
    <property type="protein sequence ID" value="KAA8541967.1"/>
    <property type="molecule type" value="Genomic_DNA"/>
</dbReference>